<feature type="transmembrane region" description="Helical" evidence="8">
    <location>
        <begin position="120"/>
        <end position="148"/>
    </location>
</feature>
<evidence type="ECO:0000313" key="10">
    <source>
        <dbReference type="Proteomes" id="UP000298138"/>
    </source>
</evidence>
<feature type="transmembrane region" description="Helical" evidence="8">
    <location>
        <begin position="239"/>
        <end position="256"/>
    </location>
</feature>
<comment type="subcellular location">
    <subcellularLocation>
        <location evidence="8">Cell membrane</location>
        <topology evidence="8">Multi-pass membrane protein</topology>
    </subcellularLocation>
    <subcellularLocation>
        <location evidence="1">Endomembrane system</location>
        <topology evidence="1">Multi-pass membrane protein</topology>
    </subcellularLocation>
</comment>
<evidence type="ECO:0000256" key="7">
    <source>
        <dbReference type="ARBA" id="ARBA00023136"/>
    </source>
</evidence>
<evidence type="ECO:0000313" key="9">
    <source>
        <dbReference type="EMBL" id="TGZ77901.1"/>
    </source>
</evidence>
<dbReference type="GO" id="GO:0015099">
    <property type="term" value="F:nickel cation transmembrane transporter activity"/>
    <property type="evidence" value="ECO:0007669"/>
    <property type="project" value="UniProtKB-UniRule"/>
</dbReference>
<feature type="transmembrane region" description="Helical" evidence="8">
    <location>
        <begin position="53"/>
        <end position="75"/>
    </location>
</feature>
<dbReference type="EMBL" id="ML220147">
    <property type="protein sequence ID" value="TGZ77901.1"/>
    <property type="molecule type" value="Genomic_DNA"/>
</dbReference>
<evidence type="ECO:0000256" key="6">
    <source>
        <dbReference type="ARBA" id="ARBA00022989"/>
    </source>
</evidence>
<dbReference type="GO" id="GO:0005886">
    <property type="term" value="C:plasma membrane"/>
    <property type="evidence" value="ECO:0007669"/>
    <property type="project" value="UniProtKB-SubCell"/>
</dbReference>
<dbReference type="Pfam" id="PF03824">
    <property type="entry name" value="NicO"/>
    <property type="match status" value="1"/>
</dbReference>
<evidence type="ECO:0000256" key="1">
    <source>
        <dbReference type="ARBA" id="ARBA00004127"/>
    </source>
</evidence>
<dbReference type="STRING" id="341454.A0A4S2MLI1"/>
<dbReference type="InterPro" id="IPR011541">
    <property type="entry name" value="Ni/Co_transpt_high_affinity"/>
</dbReference>
<name>A0A4S2MLI1_9PEZI</name>
<gene>
    <name evidence="9" type="ORF">EX30DRAFT_366320</name>
</gene>
<proteinExistence type="inferred from homology"/>
<dbReference type="OrthoDB" id="5197598at2759"/>
<keyword evidence="4" id="KW-0533">Nickel</keyword>
<reference evidence="9 10" key="1">
    <citation type="submission" date="2019-04" db="EMBL/GenBank/DDBJ databases">
        <title>Comparative genomics and transcriptomics to analyze fruiting body development in filamentous ascomycetes.</title>
        <authorList>
            <consortium name="DOE Joint Genome Institute"/>
            <person name="Lutkenhaus R."/>
            <person name="Traeger S."/>
            <person name="Breuer J."/>
            <person name="Kuo A."/>
            <person name="Lipzen A."/>
            <person name="Pangilinan J."/>
            <person name="Dilworth D."/>
            <person name="Sandor L."/>
            <person name="Poggeler S."/>
            <person name="Barry K."/>
            <person name="Grigoriev I.V."/>
            <person name="Nowrousian M."/>
        </authorList>
    </citation>
    <scope>NUCLEOTIDE SEQUENCE [LARGE SCALE GENOMIC DNA]</scope>
    <source>
        <strain evidence="9 10">CBS 389.68</strain>
    </source>
</reference>
<sequence length="420" mass="45189">MDSPAISPRTNFATPRSQENVTAKTPLLIKTTAEKARAYHARIPGLRMLPAEVVWIITGVVVLNALVWAAVAVVLHFNPTLIAPAVLSYTLGLRHALDADHITAIDLTTRRLIAANQRPVAVGFFFSLGHSTIVIITSIAVAATSAALSSRFDDFGRVGGIIGTSVSAVFILLLAAVNAWVLYLLVVRMRARIRKERGEVGGQDAHDEVDGENEGLGGGGVKVRVLGRALKLVNRSWKMYPLGVLLTCAAPVGLGFDTSSEVALLGIASLQATQGTSIWLILIFPILFTVGMCLLDTIDGALMSTLYQSSRFTSDPIAVLYYSIVLTLVTVVVACFIGTVQVLMLAYNLLGEPDSAFWRGVERLGDWYDVVGASVVGLFVVVAVVSVLVFKRWRRWVVGKSMGDRICGDEESGEEGPQLR</sequence>
<evidence type="ECO:0000256" key="4">
    <source>
        <dbReference type="ARBA" id="ARBA00022596"/>
    </source>
</evidence>
<feature type="transmembrane region" description="Helical" evidence="8">
    <location>
        <begin position="276"/>
        <end position="298"/>
    </location>
</feature>
<comment type="similarity">
    <text evidence="2 8">Belongs to the NiCoT transporter (TC 2.A.52) family.</text>
</comment>
<dbReference type="PANTHER" id="PTHR31611">
    <property type="entry name" value="HIGH-AFFINITY NICKEL TRANSPORT PROTEIN NIC1"/>
    <property type="match status" value="1"/>
</dbReference>
<dbReference type="GO" id="GO:0012505">
    <property type="term" value="C:endomembrane system"/>
    <property type="evidence" value="ECO:0007669"/>
    <property type="project" value="UniProtKB-SubCell"/>
</dbReference>
<dbReference type="AlphaFoldDB" id="A0A4S2MLI1"/>
<keyword evidence="6 8" id="KW-1133">Transmembrane helix</keyword>
<feature type="transmembrane region" description="Helical" evidence="8">
    <location>
        <begin position="367"/>
        <end position="390"/>
    </location>
</feature>
<protein>
    <recommendedName>
        <fullName evidence="8">Nickel/cobalt efflux system</fullName>
    </recommendedName>
</protein>
<evidence type="ECO:0000256" key="2">
    <source>
        <dbReference type="ARBA" id="ARBA00010892"/>
    </source>
</evidence>
<keyword evidence="10" id="KW-1185">Reference proteome</keyword>
<feature type="transmembrane region" description="Helical" evidence="8">
    <location>
        <begin position="319"/>
        <end position="347"/>
    </location>
</feature>
<organism evidence="9 10">
    <name type="scientific">Ascodesmis nigricans</name>
    <dbReference type="NCBI Taxonomy" id="341454"/>
    <lineage>
        <taxon>Eukaryota</taxon>
        <taxon>Fungi</taxon>
        <taxon>Dikarya</taxon>
        <taxon>Ascomycota</taxon>
        <taxon>Pezizomycotina</taxon>
        <taxon>Pezizomycetes</taxon>
        <taxon>Pezizales</taxon>
        <taxon>Ascodesmidaceae</taxon>
        <taxon>Ascodesmis</taxon>
    </lineage>
</organism>
<dbReference type="PANTHER" id="PTHR31611:SF0">
    <property type="entry name" value="HIGH-AFFINITY NICKEL TRANSPORT PROTEIN NIC1"/>
    <property type="match status" value="1"/>
</dbReference>
<dbReference type="InterPro" id="IPR004688">
    <property type="entry name" value="Ni/Co_transpt"/>
</dbReference>
<dbReference type="InParanoid" id="A0A4S2MLI1"/>
<evidence type="ECO:0000256" key="3">
    <source>
        <dbReference type="ARBA" id="ARBA00022448"/>
    </source>
</evidence>
<keyword evidence="3 8" id="KW-0813">Transport</keyword>
<evidence type="ECO:0000256" key="5">
    <source>
        <dbReference type="ARBA" id="ARBA00022692"/>
    </source>
</evidence>
<accession>A0A4S2MLI1</accession>
<keyword evidence="5 8" id="KW-0812">Transmembrane</keyword>
<evidence type="ECO:0000256" key="8">
    <source>
        <dbReference type="RuleBase" id="RU362101"/>
    </source>
</evidence>
<dbReference type="Proteomes" id="UP000298138">
    <property type="component" value="Unassembled WGS sequence"/>
</dbReference>
<keyword evidence="7 8" id="KW-0472">Membrane</keyword>
<feature type="transmembrane region" description="Helical" evidence="8">
    <location>
        <begin position="160"/>
        <end position="187"/>
    </location>
</feature>